<evidence type="ECO:0000256" key="1">
    <source>
        <dbReference type="SAM" id="MobiDB-lite"/>
    </source>
</evidence>
<evidence type="ECO:0000313" key="4">
    <source>
        <dbReference type="Proteomes" id="UP000214618"/>
    </source>
</evidence>
<sequence length="212" mass="24148">MSAFFIFLLFVLNIFTIFAIIVLYLRQNRLSKLEKDQKAIIGEMEQLLSGYLMEMKEDNETLVKAFTNSVAMNPEHGQKGQEHGSIKETKEDKEEKHEQNMLLEYKEGSHSAAKKQAINAYKIMPEENEANALPVKVEDKLELSSAATSPQNERKPADMEFSDMLQASLNERSLNEKVDILADQGHSVEEIAKKLGSGQTEIELLLKFRKNR</sequence>
<accession>A0A223ED70</accession>
<dbReference type="Proteomes" id="UP000214618">
    <property type="component" value="Chromosome"/>
</dbReference>
<keyword evidence="2" id="KW-1133">Transmembrane helix</keyword>
<name>A0A223ED70_9BACI</name>
<dbReference type="GeneID" id="56471900"/>
<organism evidence="3 4">
    <name type="scientific">Peribacillus simplex NBRC 15720 = DSM 1321</name>
    <dbReference type="NCBI Taxonomy" id="1349754"/>
    <lineage>
        <taxon>Bacteria</taxon>
        <taxon>Bacillati</taxon>
        <taxon>Bacillota</taxon>
        <taxon>Bacilli</taxon>
        <taxon>Bacillales</taxon>
        <taxon>Bacillaceae</taxon>
        <taxon>Peribacillus</taxon>
    </lineage>
</organism>
<dbReference type="AlphaFoldDB" id="A0A223ED70"/>
<feature type="transmembrane region" description="Helical" evidence="2">
    <location>
        <begin position="6"/>
        <end position="25"/>
    </location>
</feature>
<evidence type="ECO:0000256" key="2">
    <source>
        <dbReference type="SAM" id="Phobius"/>
    </source>
</evidence>
<reference evidence="3 4" key="1">
    <citation type="submission" date="2016-10" db="EMBL/GenBank/DDBJ databases">
        <title>The whole genome sequencing and assembly of Bacillus simplex DSM 1321 strain.</title>
        <authorList>
            <person name="Park M.-K."/>
            <person name="Lee Y.-J."/>
            <person name="Yi H."/>
            <person name="Bahn Y.-S."/>
            <person name="Kim J.F."/>
            <person name="Lee D.-W."/>
        </authorList>
    </citation>
    <scope>NUCLEOTIDE SEQUENCE [LARGE SCALE GENOMIC DNA]</scope>
    <source>
        <strain evidence="3 4">DSM 1321</strain>
    </source>
</reference>
<feature type="region of interest" description="Disordered" evidence="1">
    <location>
        <begin position="73"/>
        <end position="95"/>
    </location>
</feature>
<keyword evidence="2" id="KW-0812">Transmembrane</keyword>
<proteinExistence type="predicted"/>
<dbReference type="EMBL" id="CP017704">
    <property type="protein sequence ID" value="ASS93206.1"/>
    <property type="molecule type" value="Genomic_DNA"/>
</dbReference>
<dbReference type="OrthoDB" id="1708317at2"/>
<evidence type="ECO:0008006" key="5">
    <source>
        <dbReference type="Google" id="ProtNLM"/>
    </source>
</evidence>
<dbReference type="RefSeq" id="WP_063231843.1">
    <property type="nucleotide sequence ID" value="NZ_BCVO01000001.1"/>
</dbReference>
<keyword evidence="2" id="KW-0472">Membrane</keyword>
<feature type="compositionally biased region" description="Basic and acidic residues" evidence="1">
    <location>
        <begin position="76"/>
        <end position="95"/>
    </location>
</feature>
<evidence type="ECO:0000313" key="3">
    <source>
        <dbReference type="EMBL" id="ASS93206.1"/>
    </source>
</evidence>
<protein>
    <recommendedName>
        <fullName evidence="5">Swarming motility protein SwrB</fullName>
    </recommendedName>
</protein>
<gene>
    <name evidence="3" type="ORF">BS1321_04060</name>
</gene>